<comment type="caution">
    <text evidence="1">The sequence shown here is derived from an EMBL/GenBank/DDBJ whole genome shotgun (WGS) entry which is preliminary data.</text>
</comment>
<organism evidence="1 2">
    <name type="scientific">Parathielavia hyrcaniae</name>
    <dbReference type="NCBI Taxonomy" id="113614"/>
    <lineage>
        <taxon>Eukaryota</taxon>
        <taxon>Fungi</taxon>
        <taxon>Dikarya</taxon>
        <taxon>Ascomycota</taxon>
        <taxon>Pezizomycotina</taxon>
        <taxon>Sordariomycetes</taxon>
        <taxon>Sordariomycetidae</taxon>
        <taxon>Sordariales</taxon>
        <taxon>Chaetomiaceae</taxon>
        <taxon>Parathielavia</taxon>
    </lineage>
</organism>
<accession>A0AAN6Q2C0</accession>
<evidence type="ECO:0000313" key="1">
    <source>
        <dbReference type="EMBL" id="KAK4102315.1"/>
    </source>
</evidence>
<proteinExistence type="predicted"/>
<dbReference type="Proteomes" id="UP001305647">
    <property type="component" value="Unassembled WGS sequence"/>
</dbReference>
<dbReference type="EMBL" id="MU863632">
    <property type="protein sequence ID" value="KAK4102315.1"/>
    <property type="molecule type" value="Genomic_DNA"/>
</dbReference>
<name>A0AAN6Q2C0_9PEZI</name>
<evidence type="ECO:0000313" key="2">
    <source>
        <dbReference type="Proteomes" id="UP001305647"/>
    </source>
</evidence>
<keyword evidence="2" id="KW-1185">Reference proteome</keyword>
<reference evidence="1" key="2">
    <citation type="submission" date="2023-05" db="EMBL/GenBank/DDBJ databases">
        <authorList>
            <consortium name="Lawrence Berkeley National Laboratory"/>
            <person name="Steindorff A."/>
            <person name="Hensen N."/>
            <person name="Bonometti L."/>
            <person name="Westerberg I."/>
            <person name="Brannstrom I.O."/>
            <person name="Guillou S."/>
            <person name="Cros-Aarteil S."/>
            <person name="Calhoun S."/>
            <person name="Haridas S."/>
            <person name="Kuo A."/>
            <person name="Mondo S."/>
            <person name="Pangilinan J."/>
            <person name="Riley R."/>
            <person name="Labutti K."/>
            <person name="Andreopoulos B."/>
            <person name="Lipzen A."/>
            <person name="Chen C."/>
            <person name="Yanf M."/>
            <person name="Daum C."/>
            <person name="Ng V."/>
            <person name="Clum A."/>
            <person name="Ohm R."/>
            <person name="Martin F."/>
            <person name="Silar P."/>
            <person name="Natvig D."/>
            <person name="Lalanne C."/>
            <person name="Gautier V."/>
            <person name="Ament-Velasquez S.L."/>
            <person name="Kruys A."/>
            <person name="Hutchinson M.I."/>
            <person name="Powell A.J."/>
            <person name="Barry K."/>
            <person name="Miller A.N."/>
            <person name="Grigoriev I.V."/>
            <person name="Debuchy R."/>
            <person name="Gladieux P."/>
            <person name="Thoren M.H."/>
            <person name="Johannesson H."/>
        </authorList>
    </citation>
    <scope>NUCLEOTIDE SEQUENCE</scope>
    <source>
        <strain evidence="1">CBS 757.83</strain>
    </source>
</reference>
<protein>
    <submittedName>
        <fullName evidence="1">Uncharacterized protein</fullName>
    </submittedName>
</protein>
<reference evidence="1" key="1">
    <citation type="journal article" date="2023" name="Mol. Phylogenet. Evol.">
        <title>Genome-scale phylogeny and comparative genomics of the fungal order Sordariales.</title>
        <authorList>
            <person name="Hensen N."/>
            <person name="Bonometti L."/>
            <person name="Westerberg I."/>
            <person name="Brannstrom I.O."/>
            <person name="Guillou S."/>
            <person name="Cros-Aarteil S."/>
            <person name="Calhoun S."/>
            <person name="Haridas S."/>
            <person name="Kuo A."/>
            <person name="Mondo S."/>
            <person name="Pangilinan J."/>
            <person name="Riley R."/>
            <person name="LaButti K."/>
            <person name="Andreopoulos B."/>
            <person name="Lipzen A."/>
            <person name="Chen C."/>
            <person name="Yan M."/>
            <person name="Daum C."/>
            <person name="Ng V."/>
            <person name="Clum A."/>
            <person name="Steindorff A."/>
            <person name="Ohm R.A."/>
            <person name="Martin F."/>
            <person name="Silar P."/>
            <person name="Natvig D.O."/>
            <person name="Lalanne C."/>
            <person name="Gautier V."/>
            <person name="Ament-Velasquez S.L."/>
            <person name="Kruys A."/>
            <person name="Hutchinson M.I."/>
            <person name="Powell A.J."/>
            <person name="Barry K."/>
            <person name="Miller A.N."/>
            <person name="Grigoriev I.V."/>
            <person name="Debuchy R."/>
            <person name="Gladieux P."/>
            <person name="Hiltunen Thoren M."/>
            <person name="Johannesson H."/>
        </authorList>
    </citation>
    <scope>NUCLEOTIDE SEQUENCE</scope>
    <source>
        <strain evidence="1">CBS 757.83</strain>
    </source>
</reference>
<sequence length="182" mass="20179">MWLPRGRRADGTKLPAHLATSKYLSRESVKLVVAQTRPSGVRAAALPFTVAARFRTHTTFTAGLGFPARRAYLQRSHAINIIVKILVRLWLTGSQGISATNLTNQLEHYLALSRRTPTNIPSPPAATVLKPALSWSHSLEFVCHQLQRRDPASRAPNFLDDLDVTAWPLQVARSLPRCCPLT</sequence>
<dbReference type="AlphaFoldDB" id="A0AAN6Q2C0"/>
<gene>
    <name evidence="1" type="ORF">N658DRAFT_359162</name>
</gene>